<evidence type="ECO:0000256" key="1">
    <source>
        <dbReference type="SAM" id="MobiDB-lite"/>
    </source>
</evidence>
<proteinExistence type="predicted"/>
<sequence>MNNLIIINNNLFQCDKNSGGDDDDDDNDNDNDNNNNNLIINKALFQNCVINANDNTDNDTANREKDVELYASQIVILTNNNTDRPTTTTTPTNREVIHSRS</sequence>
<feature type="compositionally biased region" description="Low complexity" evidence="1">
    <location>
        <begin position="78"/>
        <end position="94"/>
    </location>
</feature>
<organism evidence="2">
    <name type="scientific">Dendrolimus kikuchii nucleopolyhedrovirus</name>
    <dbReference type="NCBI Taxonomy" id="1219875"/>
    <lineage>
        <taxon>Viruses</taxon>
        <taxon>Viruses incertae sedis</taxon>
        <taxon>Naldaviricetes</taxon>
        <taxon>Lefavirales</taxon>
        <taxon>Baculoviridae</taxon>
        <taxon>Alphabaculovirus</taxon>
    </lineage>
</organism>
<reference evidence="2" key="1">
    <citation type="submission" date="2012-06" db="EMBL/GenBank/DDBJ databases">
        <title>Genomic sequencing and analysis of the Dendrolimus kikuchii nucleopolyhedrovirus.</title>
        <authorList>
            <person name="Yang M.M."/>
        </authorList>
    </citation>
    <scope>NUCLEOTIDE SEQUENCE</scope>
    <source>
        <strain evidence="2">YN</strain>
    </source>
</reference>
<feature type="region of interest" description="Disordered" evidence="1">
    <location>
        <begin position="15"/>
        <end position="35"/>
    </location>
</feature>
<protein>
    <submittedName>
        <fullName evidence="2">DekiORF4</fullName>
    </submittedName>
</protein>
<feature type="compositionally biased region" description="Acidic residues" evidence="1">
    <location>
        <begin position="20"/>
        <end position="31"/>
    </location>
</feature>
<name>V9LSS6_9ABAC</name>
<evidence type="ECO:0000313" key="2">
    <source>
        <dbReference type="EMBL" id="AFS51883.1"/>
    </source>
</evidence>
<dbReference type="EMBL" id="JX193905">
    <property type="protein sequence ID" value="AFS51883.1"/>
    <property type="molecule type" value="Genomic_DNA"/>
</dbReference>
<accession>V9LSS6</accession>
<feature type="region of interest" description="Disordered" evidence="1">
    <location>
        <begin position="78"/>
        <end position="101"/>
    </location>
</feature>